<accession>A0A7V8SV87</accession>
<gene>
    <name evidence="2" type="ORF">HRJ53_01155</name>
</gene>
<keyword evidence="3" id="KW-1185">Reference proteome</keyword>
<dbReference type="AlphaFoldDB" id="A0A7V8SV87"/>
<evidence type="ECO:0000313" key="2">
    <source>
        <dbReference type="EMBL" id="MBA0083581.1"/>
    </source>
</evidence>
<name>A0A7V8SV87_9BACT</name>
<sequence length="263" mass="28965">MRIQQAHGRSSRLLLALSLCPFALAQSTAAGTDISGMWLVQDPGSGSFTEWFDNVPKPSLTPAIVKDNEALAADEKAGNVINRAPRTASCPIGNLPLMMASSPALNIVQSREEVLIGAESNRARFIYMDGRDHPKTNIPANPPSGFGHSIGHWETDTLVVDTVGFPAKVCDSRHPVMVTPGGGRAKETTHLTEHYRLKDHETLVVTFTWEDPSVLLKPHTYSYTYKKVDGGYPFENNDDLRDPAYRERQYQSVIPPPQKLTSL</sequence>
<evidence type="ECO:0000313" key="3">
    <source>
        <dbReference type="Proteomes" id="UP000567293"/>
    </source>
</evidence>
<feature type="signal peptide" evidence="1">
    <location>
        <begin position="1"/>
        <end position="25"/>
    </location>
</feature>
<proteinExistence type="predicted"/>
<keyword evidence="1" id="KW-0732">Signal</keyword>
<reference evidence="2" key="1">
    <citation type="submission" date="2020-06" db="EMBL/GenBank/DDBJ databases">
        <title>Legume-microbial interactions unlock mineral nutrients during tropical forest succession.</title>
        <authorList>
            <person name="Epihov D.Z."/>
        </authorList>
    </citation>
    <scope>NUCLEOTIDE SEQUENCE [LARGE SCALE GENOMIC DNA]</scope>
    <source>
        <strain evidence="2">Pan2503</strain>
    </source>
</reference>
<evidence type="ECO:0000256" key="1">
    <source>
        <dbReference type="SAM" id="SignalP"/>
    </source>
</evidence>
<dbReference type="Proteomes" id="UP000567293">
    <property type="component" value="Unassembled WGS sequence"/>
</dbReference>
<organism evidence="2 3">
    <name type="scientific">Candidatus Acidiferrum panamense</name>
    <dbReference type="NCBI Taxonomy" id="2741543"/>
    <lineage>
        <taxon>Bacteria</taxon>
        <taxon>Pseudomonadati</taxon>
        <taxon>Acidobacteriota</taxon>
        <taxon>Terriglobia</taxon>
        <taxon>Candidatus Acidiferrales</taxon>
        <taxon>Candidatus Acidiferrum</taxon>
    </lineage>
</organism>
<comment type="caution">
    <text evidence="2">The sequence shown here is derived from an EMBL/GenBank/DDBJ whole genome shotgun (WGS) entry which is preliminary data.</text>
</comment>
<dbReference type="EMBL" id="JACDQQ010000115">
    <property type="protein sequence ID" value="MBA0083581.1"/>
    <property type="molecule type" value="Genomic_DNA"/>
</dbReference>
<protein>
    <submittedName>
        <fullName evidence="2">Uncharacterized protein</fullName>
    </submittedName>
</protein>
<feature type="chain" id="PRO_5031366852" evidence="1">
    <location>
        <begin position="26"/>
        <end position="263"/>
    </location>
</feature>